<dbReference type="EMBL" id="KN817537">
    <property type="protein sequence ID" value="KJA24375.1"/>
    <property type="molecule type" value="Genomic_DNA"/>
</dbReference>
<evidence type="ECO:0000313" key="1">
    <source>
        <dbReference type="EMBL" id="KJA24375.1"/>
    </source>
</evidence>
<name>A0A0D2PY82_HYPSF</name>
<dbReference type="AlphaFoldDB" id="A0A0D2PY82"/>
<protein>
    <submittedName>
        <fullName evidence="1">Uncharacterized protein</fullName>
    </submittedName>
</protein>
<evidence type="ECO:0000313" key="2">
    <source>
        <dbReference type="Proteomes" id="UP000054270"/>
    </source>
</evidence>
<reference evidence="2" key="1">
    <citation type="submission" date="2014-04" db="EMBL/GenBank/DDBJ databases">
        <title>Evolutionary Origins and Diversification of the Mycorrhizal Mutualists.</title>
        <authorList>
            <consortium name="DOE Joint Genome Institute"/>
            <consortium name="Mycorrhizal Genomics Consortium"/>
            <person name="Kohler A."/>
            <person name="Kuo A."/>
            <person name="Nagy L.G."/>
            <person name="Floudas D."/>
            <person name="Copeland A."/>
            <person name="Barry K.W."/>
            <person name="Cichocki N."/>
            <person name="Veneault-Fourrey C."/>
            <person name="LaButti K."/>
            <person name="Lindquist E.A."/>
            <person name="Lipzen A."/>
            <person name="Lundell T."/>
            <person name="Morin E."/>
            <person name="Murat C."/>
            <person name="Riley R."/>
            <person name="Ohm R."/>
            <person name="Sun H."/>
            <person name="Tunlid A."/>
            <person name="Henrissat B."/>
            <person name="Grigoriev I.V."/>
            <person name="Hibbett D.S."/>
            <person name="Martin F."/>
        </authorList>
    </citation>
    <scope>NUCLEOTIDE SEQUENCE [LARGE SCALE GENOMIC DNA]</scope>
    <source>
        <strain evidence="2">FD-334 SS-4</strain>
    </source>
</reference>
<organism evidence="1 2">
    <name type="scientific">Hypholoma sublateritium (strain FD-334 SS-4)</name>
    <dbReference type="NCBI Taxonomy" id="945553"/>
    <lineage>
        <taxon>Eukaryota</taxon>
        <taxon>Fungi</taxon>
        <taxon>Dikarya</taxon>
        <taxon>Basidiomycota</taxon>
        <taxon>Agaricomycotina</taxon>
        <taxon>Agaricomycetes</taxon>
        <taxon>Agaricomycetidae</taxon>
        <taxon>Agaricales</taxon>
        <taxon>Agaricineae</taxon>
        <taxon>Strophariaceae</taxon>
        <taxon>Hypholoma</taxon>
    </lineage>
</organism>
<keyword evidence="2" id="KW-1185">Reference proteome</keyword>
<sequence>MRGREAFLRVRNIRKGRLRRCSVAVIAKCEAVFYLTIRLSDSTVQLISCTVESRLVYWSVDEAAQESIARATVSTPASQSIATSLEWGRGGDSCSQSPAKIPLSNRAQKCRAGSHRTSKAVTQHAQMIIGAQLEKAVASTCAKRDICYNDCITVLEGRHLFEHCCLWSTLRVVSAVQGVRVLSP</sequence>
<gene>
    <name evidence="1" type="ORF">HYPSUDRAFT_38809</name>
</gene>
<proteinExistence type="predicted"/>
<accession>A0A0D2PY82</accession>
<dbReference type="Proteomes" id="UP000054270">
    <property type="component" value="Unassembled WGS sequence"/>
</dbReference>